<protein>
    <submittedName>
        <fullName evidence="1">Shufflon-specific recombinase</fullName>
    </submittedName>
</protein>
<organism evidence="1 2">
    <name type="scientific">Leptospirillum ferriphilum YSK</name>
    <dbReference type="NCBI Taxonomy" id="1441628"/>
    <lineage>
        <taxon>Bacteria</taxon>
        <taxon>Pseudomonadati</taxon>
        <taxon>Nitrospirota</taxon>
        <taxon>Nitrospiria</taxon>
        <taxon>Nitrospirales</taxon>
        <taxon>Nitrospiraceae</taxon>
        <taxon>Leptospirillum</taxon>
    </lineage>
</organism>
<dbReference type="OrthoDB" id="9057547at2"/>
<dbReference type="HOGENOM" id="CLU_160518_0_0_0"/>
<dbReference type="EMBL" id="CP007243">
    <property type="protein sequence ID" value="AIA31104.1"/>
    <property type="molecule type" value="Genomic_DNA"/>
</dbReference>
<dbReference type="Proteomes" id="UP000027059">
    <property type="component" value="Chromosome"/>
</dbReference>
<accession>A0A059XR83</accession>
<keyword evidence="2" id="KW-1185">Reference proteome</keyword>
<name>A0A059XR83_9BACT</name>
<gene>
    <name evidence="1" type="ORF">Y981_11285</name>
</gene>
<dbReference type="RefSeq" id="WP_051613907.1">
    <property type="nucleotide sequence ID" value="NZ_CP007243.1"/>
</dbReference>
<reference evidence="2" key="1">
    <citation type="submission" date="2014-02" db="EMBL/GenBank/DDBJ databases">
        <title>Complete genome sequence and comparative genomic analysis of the nitrogen-fixing bacterium Leptospirillum ferriphilum YSK.</title>
        <authorList>
            <person name="Guo X."/>
            <person name="Yin H."/>
            <person name="Liang Y."/>
            <person name="Hu Q."/>
            <person name="Ma L."/>
            <person name="Xiao Y."/>
            <person name="Zhang X."/>
            <person name="Qiu G."/>
            <person name="Liu X."/>
        </authorList>
    </citation>
    <scope>NUCLEOTIDE SEQUENCE [LARGE SCALE GENOMIC DNA]</scope>
    <source>
        <strain evidence="2">YSK</strain>
    </source>
</reference>
<dbReference type="AlphaFoldDB" id="A0A059XR83"/>
<sequence length="88" mass="10540">MATFKKRGDLQWRVKIRRREFPVQTKTFEPKAEGQAWARGMKSDMDRGIFRASKEAEWTTMTEALDKYLEEVSIHKRGHSRKKKRIEK</sequence>
<evidence type="ECO:0000313" key="1">
    <source>
        <dbReference type="EMBL" id="AIA31104.1"/>
    </source>
</evidence>
<dbReference type="KEGG" id="lfp:Y981_11285"/>
<reference evidence="1 2" key="2">
    <citation type="journal article" date="2015" name="Biomed. Res. Int.">
        <title>Effects of Arsenite Resistance on the Growth and Functional Gene Expression of Leptospirillum ferriphilum and Acidithiobacillus thiooxidans in Pure Culture and Coculture.</title>
        <authorList>
            <person name="Jiang H."/>
            <person name="Liang Y."/>
            <person name="Yin H."/>
            <person name="Xiao Y."/>
            <person name="Guo X."/>
            <person name="Xu Y."/>
            <person name="Hu Q."/>
            <person name="Liu H."/>
            <person name="Liu X."/>
        </authorList>
    </citation>
    <scope>NUCLEOTIDE SEQUENCE [LARGE SCALE GENOMIC DNA]</scope>
    <source>
        <strain evidence="1 2">YSK</strain>
    </source>
</reference>
<evidence type="ECO:0000313" key="2">
    <source>
        <dbReference type="Proteomes" id="UP000027059"/>
    </source>
</evidence>
<proteinExistence type="predicted"/>